<proteinExistence type="predicted"/>
<evidence type="ECO:0000313" key="3">
    <source>
        <dbReference type="EMBL" id="KAF3769479.1"/>
    </source>
</evidence>
<feature type="region of interest" description="Disordered" evidence="1">
    <location>
        <begin position="113"/>
        <end position="139"/>
    </location>
</feature>
<keyword evidence="4" id="KW-1185">Reference proteome</keyword>
<accession>A0A9P4Y9J8</accession>
<dbReference type="InterPro" id="IPR045518">
    <property type="entry name" value="2EXR"/>
</dbReference>
<organism evidence="3 4">
    <name type="scientific">Cryphonectria parasitica (strain ATCC 38755 / EP155)</name>
    <dbReference type="NCBI Taxonomy" id="660469"/>
    <lineage>
        <taxon>Eukaryota</taxon>
        <taxon>Fungi</taxon>
        <taxon>Dikarya</taxon>
        <taxon>Ascomycota</taxon>
        <taxon>Pezizomycotina</taxon>
        <taxon>Sordariomycetes</taxon>
        <taxon>Sordariomycetidae</taxon>
        <taxon>Diaporthales</taxon>
        <taxon>Cryphonectriaceae</taxon>
        <taxon>Cryphonectria-Endothia species complex</taxon>
        <taxon>Cryphonectria</taxon>
    </lineage>
</organism>
<dbReference type="Proteomes" id="UP000803844">
    <property type="component" value="Unassembled WGS sequence"/>
</dbReference>
<evidence type="ECO:0000313" key="4">
    <source>
        <dbReference type="Proteomes" id="UP000803844"/>
    </source>
</evidence>
<dbReference type="PANTHER" id="PTHR35910:SF1">
    <property type="entry name" value="2EXR DOMAIN-CONTAINING PROTEIN"/>
    <property type="match status" value="1"/>
</dbReference>
<feature type="compositionally biased region" description="Basic and acidic residues" evidence="1">
    <location>
        <begin position="113"/>
        <end position="128"/>
    </location>
</feature>
<dbReference type="RefSeq" id="XP_040780440.1">
    <property type="nucleotide sequence ID" value="XM_040914909.1"/>
</dbReference>
<gene>
    <name evidence="3" type="ORF">M406DRAFT_100488</name>
</gene>
<reference evidence="3" key="1">
    <citation type="journal article" date="2020" name="Phytopathology">
        <title>Genome sequence of the chestnut blight fungus Cryphonectria parasitica EP155: A fundamental resource for an archetypical invasive plant pathogen.</title>
        <authorList>
            <person name="Crouch J.A."/>
            <person name="Dawe A."/>
            <person name="Aerts A."/>
            <person name="Barry K."/>
            <person name="Churchill A.C.L."/>
            <person name="Grimwood J."/>
            <person name="Hillman B."/>
            <person name="Milgroom M.G."/>
            <person name="Pangilinan J."/>
            <person name="Smith M."/>
            <person name="Salamov A."/>
            <person name="Schmutz J."/>
            <person name="Yadav J."/>
            <person name="Grigoriev I.V."/>
            <person name="Nuss D."/>
        </authorList>
    </citation>
    <scope>NUCLEOTIDE SEQUENCE</scope>
    <source>
        <strain evidence="3">EP155</strain>
    </source>
</reference>
<protein>
    <recommendedName>
        <fullName evidence="2">2EXR domain-containing protein</fullName>
    </recommendedName>
</protein>
<dbReference type="EMBL" id="MU032344">
    <property type="protein sequence ID" value="KAF3769479.1"/>
    <property type="molecule type" value="Genomic_DNA"/>
</dbReference>
<evidence type="ECO:0000259" key="2">
    <source>
        <dbReference type="Pfam" id="PF20150"/>
    </source>
</evidence>
<evidence type="ECO:0000256" key="1">
    <source>
        <dbReference type="SAM" id="MobiDB-lite"/>
    </source>
</evidence>
<comment type="caution">
    <text evidence="3">The sequence shown here is derived from an EMBL/GenBank/DDBJ whole genome shotgun (WGS) entry which is preliminary data.</text>
</comment>
<feature type="non-terminal residue" evidence="3">
    <location>
        <position position="230"/>
    </location>
</feature>
<dbReference type="GeneID" id="63832038"/>
<dbReference type="PANTHER" id="PTHR35910">
    <property type="entry name" value="2EXR DOMAIN-CONTAINING PROTEIN"/>
    <property type="match status" value="1"/>
</dbReference>
<name>A0A9P4Y9J8_CRYP1</name>
<sequence length="230" mass="26444">MLLDFYLLICANVALRTWSYVQKTLASAPMSLDFLPPDKSDQPITPANAREFELFNDRHYYNNSPADGGSESSRDDAFHLFCRLPLELRLKIWTINLKRHRFLHILVSHKPDSLGHSGRDEATEEHTEQAAQDGSSDEEFSNFAHQSQLEFDKTYEVCLRAEPLLSVLFYTCRESARAAREFYRIPLRLSPTLPGRVATQPGRKKVVFLNPEWDILDFTYHGLDPEGPNE</sequence>
<feature type="domain" description="2EXR" evidence="2">
    <location>
        <begin position="78"/>
        <end position="216"/>
    </location>
</feature>
<dbReference type="AlphaFoldDB" id="A0A9P4Y9J8"/>
<dbReference type="Pfam" id="PF20150">
    <property type="entry name" value="2EXR"/>
    <property type="match status" value="1"/>
</dbReference>
<dbReference type="OrthoDB" id="3557569at2759"/>